<protein>
    <submittedName>
        <fullName evidence="2">Outer membrane beta-barrel protein</fullName>
    </submittedName>
</protein>
<keyword evidence="3" id="KW-1185">Reference proteome</keyword>
<evidence type="ECO:0000256" key="1">
    <source>
        <dbReference type="SAM" id="SignalP"/>
    </source>
</evidence>
<evidence type="ECO:0000313" key="2">
    <source>
        <dbReference type="EMBL" id="MFL9844691.1"/>
    </source>
</evidence>
<feature type="signal peptide" evidence="1">
    <location>
        <begin position="1"/>
        <end position="24"/>
    </location>
</feature>
<gene>
    <name evidence="2" type="ORF">ABS766_09695</name>
</gene>
<dbReference type="EMBL" id="JBELPZ010000008">
    <property type="protein sequence ID" value="MFL9844691.1"/>
    <property type="molecule type" value="Genomic_DNA"/>
</dbReference>
<feature type="chain" id="PRO_5047110594" evidence="1">
    <location>
        <begin position="25"/>
        <end position="415"/>
    </location>
</feature>
<organism evidence="2 3">
    <name type="scientific">Flavobacterium rhizosphaerae</name>
    <dbReference type="NCBI Taxonomy" id="3163298"/>
    <lineage>
        <taxon>Bacteria</taxon>
        <taxon>Pseudomonadati</taxon>
        <taxon>Bacteroidota</taxon>
        <taxon>Flavobacteriia</taxon>
        <taxon>Flavobacteriales</taxon>
        <taxon>Flavobacteriaceae</taxon>
        <taxon>Flavobacterium</taxon>
    </lineage>
</organism>
<sequence length="415" mass="46992">MITTPLQKACFALLCLFVFTGINAQSNFKPGYVVTLMGDTLKGDIDNRSEKYNTLVCDFRNANSDATTSYHPDELKSYHIENGKYYVSYNRYDEVKDKVFLEYVYEGDLSIFYYTKDAEEHYFVAKDTTFVELIHKNVINGLAKKSERYKIQLRYLLKDHPAILDKIDRTKCYKSDLTDLAKAYQKLSSPSEAGKQFNSPRNKTITVNYGAYIAAGPSTIKTAERQIGSSDYNVDANLDFDKTVTYEVGAIVNFNLNFIGENKYAVLFTPSLNIAEYESDKERTLSPLRYIYKANVKFVTLKLPLSFKYSFYSSEWPVIPYFKLGGGAALYLSQKGEYNYRSTPLNNSSPSNDNVYNESLDSKGTTLKAILSAGAGIDFKTGKNLFTLGVNIEHGDTQFTGTRTDFMLQAGFIFK</sequence>
<evidence type="ECO:0000313" key="3">
    <source>
        <dbReference type="Proteomes" id="UP001629156"/>
    </source>
</evidence>
<dbReference type="Proteomes" id="UP001629156">
    <property type="component" value="Unassembled WGS sequence"/>
</dbReference>
<name>A0ABW8YWI5_9FLAO</name>
<comment type="caution">
    <text evidence="2">The sequence shown here is derived from an EMBL/GenBank/DDBJ whole genome shotgun (WGS) entry which is preliminary data.</text>
</comment>
<keyword evidence="1" id="KW-0732">Signal</keyword>
<reference evidence="2 3" key="1">
    <citation type="submission" date="2024-06" db="EMBL/GenBank/DDBJ databases">
        <authorList>
            <person name="Kaempfer P."/>
            <person name="Viver T."/>
        </authorList>
    </citation>
    <scope>NUCLEOTIDE SEQUENCE [LARGE SCALE GENOMIC DNA]</scope>
    <source>
        <strain evidence="2 3">ST-119</strain>
    </source>
</reference>
<accession>A0ABW8YWI5</accession>
<dbReference type="RefSeq" id="WP_408084943.1">
    <property type="nucleotide sequence ID" value="NZ_JBELPZ010000008.1"/>
</dbReference>
<proteinExistence type="predicted"/>